<dbReference type="Proteomes" id="UP001201812">
    <property type="component" value="Unassembled WGS sequence"/>
</dbReference>
<evidence type="ECO:0000256" key="2">
    <source>
        <dbReference type="ARBA" id="ARBA00022692"/>
    </source>
</evidence>
<dbReference type="GO" id="GO:0005254">
    <property type="term" value="F:chloride channel activity"/>
    <property type="evidence" value="ECO:0007669"/>
    <property type="project" value="UniProtKB-KW"/>
</dbReference>
<comment type="function">
    <text evidence="6">Forms chloride channels.</text>
</comment>
<keyword evidence="6" id="KW-0813">Transport</keyword>
<reference evidence="7" key="1">
    <citation type="submission" date="2022-01" db="EMBL/GenBank/DDBJ databases">
        <title>Genome Sequence Resource for Two Populations of Ditylenchus destructor, the Migratory Endoparasitic Phytonematode.</title>
        <authorList>
            <person name="Zhang H."/>
            <person name="Lin R."/>
            <person name="Xie B."/>
        </authorList>
    </citation>
    <scope>NUCLEOTIDE SEQUENCE</scope>
    <source>
        <strain evidence="7">BazhouSP</strain>
    </source>
</reference>
<dbReference type="GO" id="GO:0005886">
    <property type="term" value="C:plasma membrane"/>
    <property type="evidence" value="ECO:0007669"/>
    <property type="project" value="UniProtKB-SubCell"/>
</dbReference>
<protein>
    <recommendedName>
        <fullName evidence="6">Bestrophin homolog</fullName>
    </recommendedName>
</protein>
<keyword evidence="3 6" id="KW-1133">Transmembrane helix</keyword>
<keyword evidence="6" id="KW-0868">Chloride</keyword>
<evidence type="ECO:0000256" key="1">
    <source>
        <dbReference type="ARBA" id="ARBA00004370"/>
    </source>
</evidence>
<comment type="caution">
    <text evidence="7">The sequence shown here is derived from an EMBL/GenBank/DDBJ whole genome shotgun (WGS) entry which is preliminary data.</text>
</comment>
<dbReference type="PANTHER" id="PTHR10736:SF0">
    <property type="entry name" value="BESTROPHIN HOMOLOG"/>
    <property type="match status" value="1"/>
</dbReference>
<dbReference type="GO" id="GO:0034707">
    <property type="term" value="C:chloride channel complex"/>
    <property type="evidence" value="ECO:0007669"/>
    <property type="project" value="UniProtKB-KW"/>
</dbReference>
<gene>
    <name evidence="7" type="ORF">DdX_12747</name>
</gene>
<proteinExistence type="inferred from homology"/>
<sequence>MDCPWFDFCCGSIRSLIDPQVSQQSSNNGDMTVSYNLEVSTSCWWTWAKVMLRWRGSIWKSVFNELLLWTLCYYIVFIIYRWFLPLNFQQTFVFVAHHIEKTTLDYVHTPLRLMLAFFVAFVVDRWKKMFCNVGFVDNAAFYIGTYVRGDDNETKITRRNLVRYMCLTQILLLRDICQNVRERFPTLDSIVTAGFMQPHELEMFEKTHHVDPSCKCWVPISWSYTLVYELWEKQKIAKNRYCNTILHSIEAFCDNLHNLRNYDWVPVPLAYPQVVYLAVHSYFILCLITRQFINHEPPSTVPGLVPGNGTSSSGPETIETYNAHDLYVTHYYVPFMSMLQYIFYVGWLKVGEALLNPLGNDDDDFECNYVINENLSLGLMLVDDCYAKAPEQKPDSFGKAHVENSLMHNEDKRWYKHALHGSAAPENHELSMIPAEVVSNNVSKRRCFSDKARGSKPDI</sequence>
<dbReference type="InterPro" id="IPR021134">
    <property type="entry name" value="Bestrophin-like"/>
</dbReference>
<feature type="transmembrane region" description="Helical" evidence="6">
    <location>
        <begin position="62"/>
        <end position="83"/>
    </location>
</feature>
<comment type="similarity">
    <text evidence="5 6">Belongs to the anion channel-forming bestrophin (TC 1.A.46) family. Calcium-sensitive chloride channel subfamily.</text>
</comment>
<evidence type="ECO:0000256" key="3">
    <source>
        <dbReference type="ARBA" id="ARBA00022989"/>
    </source>
</evidence>
<evidence type="ECO:0000313" key="8">
    <source>
        <dbReference type="Proteomes" id="UP001201812"/>
    </source>
</evidence>
<dbReference type="EMBL" id="JAKKPZ010000044">
    <property type="protein sequence ID" value="KAI1706962.1"/>
    <property type="molecule type" value="Genomic_DNA"/>
</dbReference>
<evidence type="ECO:0000256" key="5">
    <source>
        <dbReference type="ARBA" id="ARBA00034769"/>
    </source>
</evidence>
<evidence type="ECO:0000256" key="4">
    <source>
        <dbReference type="ARBA" id="ARBA00023136"/>
    </source>
</evidence>
<dbReference type="InterPro" id="IPR000615">
    <property type="entry name" value="Bestrophin"/>
</dbReference>
<accession>A0AAD4R3G6</accession>
<keyword evidence="4 6" id="KW-0472">Membrane</keyword>
<comment type="subcellular location">
    <subcellularLocation>
        <location evidence="6">Cell membrane</location>
        <topology evidence="6">Multi-pass membrane protein</topology>
    </subcellularLocation>
    <subcellularLocation>
        <location evidence="1">Membrane</location>
    </subcellularLocation>
</comment>
<evidence type="ECO:0000313" key="7">
    <source>
        <dbReference type="EMBL" id="KAI1706962.1"/>
    </source>
</evidence>
<evidence type="ECO:0000256" key="6">
    <source>
        <dbReference type="RuleBase" id="RU363126"/>
    </source>
</evidence>
<keyword evidence="8" id="KW-1185">Reference proteome</keyword>
<organism evidence="7 8">
    <name type="scientific">Ditylenchus destructor</name>
    <dbReference type="NCBI Taxonomy" id="166010"/>
    <lineage>
        <taxon>Eukaryota</taxon>
        <taxon>Metazoa</taxon>
        <taxon>Ecdysozoa</taxon>
        <taxon>Nematoda</taxon>
        <taxon>Chromadorea</taxon>
        <taxon>Rhabditida</taxon>
        <taxon>Tylenchina</taxon>
        <taxon>Tylenchomorpha</taxon>
        <taxon>Sphaerularioidea</taxon>
        <taxon>Anguinidae</taxon>
        <taxon>Anguininae</taxon>
        <taxon>Ditylenchus</taxon>
    </lineage>
</organism>
<keyword evidence="6" id="KW-0869">Chloride channel</keyword>
<feature type="transmembrane region" description="Helical" evidence="6">
    <location>
        <begin position="103"/>
        <end position="123"/>
    </location>
</feature>
<dbReference type="PANTHER" id="PTHR10736">
    <property type="entry name" value="BESTROPHIN"/>
    <property type="match status" value="1"/>
</dbReference>
<keyword evidence="6" id="KW-1003">Cell membrane</keyword>
<name>A0AAD4R3G6_9BILA</name>
<keyword evidence="6" id="KW-0407">Ion channel</keyword>
<dbReference type="Pfam" id="PF01062">
    <property type="entry name" value="Bestrophin"/>
    <property type="match status" value="1"/>
</dbReference>
<dbReference type="AlphaFoldDB" id="A0AAD4R3G6"/>
<keyword evidence="6" id="KW-0406">Ion transport</keyword>
<keyword evidence="2 6" id="KW-0812">Transmembrane</keyword>